<dbReference type="Gene3D" id="3.40.430.10">
    <property type="entry name" value="Dihydrofolate Reductase, subunit A"/>
    <property type="match status" value="1"/>
</dbReference>
<keyword evidence="2" id="KW-1185">Reference proteome</keyword>
<dbReference type="SUPFAM" id="SSF53597">
    <property type="entry name" value="Dihydrofolate reductase-like"/>
    <property type="match status" value="1"/>
</dbReference>
<dbReference type="AlphaFoldDB" id="A0A366F6G4"/>
<accession>A0A366F6G4</accession>
<dbReference type="InterPro" id="IPR024072">
    <property type="entry name" value="DHFR-like_dom_sf"/>
</dbReference>
<protein>
    <submittedName>
        <fullName evidence="1">Dihydrofolate reductase</fullName>
    </submittedName>
</protein>
<evidence type="ECO:0000313" key="2">
    <source>
        <dbReference type="Proteomes" id="UP000253529"/>
    </source>
</evidence>
<dbReference type="Proteomes" id="UP000253529">
    <property type="component" value="Unassembled WGS sequence"/>
</dbReference>
<proteinExistence type="predicted"/>
<name>A0A366F6G4_9HYPH</name>
<dbReference type="EMBL" id="QNRK01000021">
    <property type="protein sequence ID" value="RBP09736.1"/>
    <property type="molecule type" value="Genomic_DNA"/>
</dbReference>
<organism evidence="1 2">
    <name type="scientific">Roseiarcus fermentans</name>
    <dbReference type="NCBI Taxonomy" id="1473586"/>
    <lineage>
        <taxon>Bacteria</taxon>
        <taxon>Pseudomonadati</taxon>
        <taxon>Pseudomonadota</taxon>
        <taxon>Alphaproteobacteria</taxon>
        <taxon>Hyphomicrobiales</taxon>
        <taxon>Roseiarcaceae</taxon>
        <taxon>Roseiarcus</taxon>
    </lineage>
</organism>
<comment type="caution">
    <text evidence="1">The sequence shown here is derived from an EMBL/GenBank/DDBJ whole genome shotgun (WGS) entry which is preliminary data.</text>
</comment>
<dbReference type="RefSeq" id="WP_113890743.1">
    <property type="nucleotide sequence ID" value="NZ_QNRK01000021.1"/>
</dbReference>
<dbReference type="OrthoDB" id="7631078at2"/>
<gene>
    <name evidence="1" type="ORF">DFR50_12182</name>
</gene>
<sequence>MRGPFRIEGHAIASEDGMIADSTGLMPNSLKFPSDQKAYETALDGASALVNGHLSYEWQANSPARKRLVVTRRVAGLAPDPGNPNARLWNPAGASFDDACASLGVRSGTVAVIGGTFVFSLFLTIGYDAFHLSHAPGVRLAGGLPVFREQADGRSPEAVLAGAGLAAGPARAFADGVTMVEWTRAP</sequence>
<reference evidence="1 2" key="1">
    <citation type="submission" date="2018-06" db="EMBL/GenBank/DDBJ databases">
        <title>Genomic Encyclopedia of Type Strains, Phase IV (KMG-IV): sequencing the most valuable type-strain genomes for metagenomic binning, comparative biology and taxonomic classification.</title>
        <authorList>
            <person name="Goeker M."/>
        </authorList>
    </citation>
    <scope>NUCLEOTIDE SEQUENCE [LARGE SCALE GENOMIC DNA]</scope>
    <source>
        <strain evidence="1 2">DSM 24875</strain>
    </source>
</reference>
<evidence type="ECO:0000313" key="1">
    <source>
        <dbReference type="EMBL" id="RBP09736.1"/>
    </source>
</evidence>